<organism evidence="1 2">
    <name type="scientific">Rhizoctonia solani</name>
    <dbReference type="NCBI Taxonomy" id="456999"/>
    <lineage>
        <taxon>Eukaryota</taxon>
        <taxon>Fungi</taxon>
        <taxon>Dikarya</taxon>
        <taxon>Basidiomycota</taxon>
        <taxon>Agaricomycotina</taxon>
        <taxon>Agaricomycetes</taxon>
        <taxon>Cantharellales</taxon>
        <taxon>Ceratobasidiaceae</taxon>
        <taxon>Rhizoctonia</taxon>
    </lineage>
</organism>
<name>A0A8H2XTD2_9AGAM</name>
<reference evidence="1" key="1">
    <citation type="submission" date="2021-01" db="EMBL/GenBank/DDBJ databases">
        <authorList>
            <person name="Kaushik A."/>
        </authorList>
    </citation>
    <scope>NUCLEOTIDE SEQUENCE</scope>
    <source>
        <strain evidence="1">AG3-1AP</strain>
    </source>
</reference>
<evidence type="ECO:0008006" key="3">
    <source>
        <dbReference type="Google" id="ProtNLM"/>
    </source>
</evidence>
<comment type="caution">
    <text evidence="1">The sequence shown here is derived from an EMBL/GenBank/DDBJ whole genome shotgun (WGS) entry which is preliminary data.</text>
</comment>
<evidence type="ECO:0000313" key="2">
    <source>
        <dbReference type="Proteomes" id="UP000663831"/>
    </source>
</evidence>
<accession>A0A8H2XTD2</accession>
<sequence>MITETSQSSQDDVYMYTPPALPAHLATIYDLKPITGQPTNEQVITIHAAMRAVNAEAQVEFLICATLSYRSNYHNIYSAFRWVDVLAIATVDRRLIRGLIAIYRNAYPLSILPRDNTYAPPSLPTHIPITLETVTGSPSNEQLKTAQDAMRIVESRGYGPLFDADLNMHLSQHLFNLQLARYIQDSTLGRFTSRPNESRHIPLNIPGSNASSGAGSMAGLNAGSSAGSMAGSLEVLPPDTIDTRPEAHITQPELARSAVPVPNITRPLGPEPVSARNHTSPEITQLAQAMDTIKELMSESKGVLENINRVLIATQRNQAVTGVYNTNTYVHRNPVNDRGVTAVESGLPQLRYYYCGRNYHISVLNPAQLAGYLRFFDIGADLIEGTENDVPRLKDGVQIQAGNLILKHLGLVY</sequence>
<dbReference type="Proteomes" id="UP000663831">
    <property type="component" value="Unassembled WGS sequence"/>
</dbReference>
<evidence type="ECO:0000313" key="1">
    <source>
        <dbReference type="EMBL" id="CAE6434480.1"/>
    </source>
</evidence>
<dbReference type="AlphaFoldDB" id="A0A8H2XTD2"/>
<dbReference type="EMBL" id="CAJMWV010001333">
    <property type="protein sequence ID" value="CAE6434480.1"/>
    <property type="molecule type" value="Genomic_DNA"/>
</dbReference>
<proteinExistence type="predicted"/>
<protein>
    <recommendedName>
        <fullName evidence="3">Laminin domain protein</fullName>
    </recommendedName>
</protein>
<gene>
    <name evidence="1" type="ORF">RDB_LOCUS46890</name>
</gene>